<dbReference type="InterPro" id="IPR039331">
    <property type="entry name" value="PAPs-like"/>
</dbReference>
<dbReference type="Gene3D" id="3.60.21.10">
    <property type="match status" value="1"/>
</dbReference>
<dbReference type="GO" id="GO:0003993">
    <property type="term" value="F:acid phosphatase activity"/>
    <property type="evidence" value="ECO:0007669"/>
    <property type="project" value="InterPro"/>
</dbReference>
<comment type="caution">
    <text evidence="4">The sequence shown here is derived from an EMBL/GenBank/DDBJ whole genome shotgun (WGS) entry which is preliminary data.</text>
</comment>
<sequence>MKLAIDSRRKFLQQALALGVTSSISATKATDAPRLACEPYLQDPKPDAMTIQWICERPSYSWVEFGTTQQLGQKAHRVTHGLVDSYNRINQITLQDLRAGTTYYYRVFSREIREFKPYQLTYGDTAQSKLYQFTTPAQQPTQVRALILNDIHDRPESFAQLLKLDTQSGRDFVFLNGDIFDYQTDEQQVIDHLLKPATEQFASQTPFYYVRGNHETRGKFRREWFDYFRNPEGKPYFDWTWGPVHFIALDTGEDKPDAEPVYAGLVDFDAYREEQARWLERVMQGPAFKMAVFRVVLMHIPPQYSGDWHGATHVKQLFSPLFDRYKIDVTISGHTHTYGVHLPVKGQHSYPVVIGGGPKVGNRTLIQLEADAKNLAIRLIRDDGQEVGTYTKTATKK</sequence>
<dbReference type="OrthoDB" id="1776264at2"/>
<dbReference type="GO" id="GO:0046872">
    <property type="term" value="F:metal ion binding"/>
    <property type="evidence" value="ECO:0007669"/>
    <property type="project" value="InterPro"/>
</dbReference>
<dbReference type="Pfam" id="PF16656">
    <property type="entry name" value="Pur_ac_phosph_N"/>
    <property type="match status" value="1"/>
</dbReference>
<keyword evidence="5" id="KW-1185">Reference proteome</keyword>
<dbReference type="SUPFAM" id="SSF56300">
    <property type="entry name" value="Metallo-dependent phosphatases"/>
    <property type="match status" value="1"/>
</dbReference>
<dbReference type="RefSeq" id="WP_104714929.1">
    <property type="nucleotide sequence ID" value="NZ_PTRA01000004.1"/>
</dbReference>
<dbReference type="Pfam" id="PF00149">
    <property type="entry name" value="Metallophos"/>
    <property type="match status" value="1"/>
</dbReference>
<dbReference type="InterPro" id="IPR015914">
    <property type="entry name" value="PAPs_N"/>
</dbReference>
<feature type="domain" description="Purple acid phosphatase N-terminal" evidence="3">
    <location>
        <begin position="41"/>
        <end position="135"/>
    </location>
</feature>
<dbReference type="InterPro" id="IPR008963">
    <property type="entry name" value="Purple_acid_Pase-like_N"/>
</dbReference>
<reference evidence="5" key="1">
    <citation type="submission" date="2018-02" db="EMBL/GenBank/DDBJ databases">
        <title>Genome sequencing of Solimonas sp. HR-BB.</title>
        <authorList>
            <person name="Lee Y."/>
            <person name="Jeon C.O."/>
        </authorList>
    </citation>
    <scope>NUCLEOTIDE SEQUENCE [LARGE SCALE GENOMIC DNA]</scope>
    <source>
        <strain evidence="5">HR-U</strain>
    </source>
</reference>
<dbReference type="PANTHER" id="PTHR22953">
    <property type="entry name" value="ACID PHOSPHATASE RELATED"/>
    <property type="match status" value="1"/>
</dbReference>
<dbReference type="InterPro" id="IPR006311">
    <property type="entry name" value="TAT_signal"/>
</dbReference>
<dbReference type="SUPFAM" id="SSF49363">
    <property type="entry name" value="Purple acid phosphatase, N-terminal domain"/>
    <property type="match status" value="1"/>
</dbReference>
<dbReference type="AlphaFoldDB" id="A0A2S7IH90"/>
<dbReference type="InterPro" id="IPR004843">
    <property type="entry name" value="Calcineurin-like_PHP"/>
</dbReference>
<gene>
    <name evidence="4" type="ORF">C5O19_18735</name>
</gene>
<name>A0A2S7IH90_9BACT</name>
<evidence type="ECO:0000313" key="5">
    <source>
        <dbReference type="Proteomes" id="UP000239590"/>
    </source>
</evidence>
<accession>A0A2S7IH90</accession>
<dbReference type="Proteomes" id="UP000239590">
    <property type="component" value="Unassembled WGS sequence"/>
</dbReference>
<protein>
    <submittedName>
        <fullName evidence="4">Metallophosphoesterase</fullName>
    </submittedName>
</protein>
<evidence type="ECO:0000259" key="2">
    <source>
        <dbReference type="Pfam" id="PF00149"/>
    </source>
</evidence>
<evidence type="ECO:0000256" key="1">
    <source>
        <dbReference type="ARBA" id="ARBA00022729"/>
    </source>
</evidence>
<dbReference type="PANTHER" id="PTHR22953:SF153">
    <property type="entry name" value="PURPLE ACID PHOSPHATASE"/>
    <property type="match status" value="1"/>
</dbReference>
<keyword evidence="1" id="KW-0732">Signal</keyword>
<evidence type="ECO:0000313" key="4">
    <source>
        <dbReference type="EMBL" id="PQA55460.1"/>
    </source>
</evidence>
<feature type="domain" description="Calcineurin-like phosphoesterase" evidence="2">
    <location>
        <begin position="144"/>
        <end position="338"/>
    </location>
</feature>
<evidence type="ECO:0000259" key="3">
    <source>
        <dbReference type="Pfam" id="PF16656"/>
    </source>
</evidence>
<organism evidence="4 5">
    <name type="scientific">Siphonobacter curvatus</name>
    <dbReference type="NCBI Taxonomy" id="2094562"/>
    <lineage>
        <taxon>Bacteria</taxon>
        <taxon>Pseudomonadati</taxon>
        <taxon>Bacteroidota</taxon>
        <taxon>Cytophagia</taxon>
        <taxon>Cytophagales</taxon>
        <taxon>Cytophagaceae</taxon>
        <taxon>Siphonobacter</taxon>
    </lineage>
</organism>
<dbReference type="PROSITE" id="PS51318">
    <property type="entry name" value="TAT"/>
    <property type="match status" value="1"/>
</dbReference>
<proteinExistence type="predicted"/>
<dbReference type="InterPro" id="IPR029052">
    <property type="entry name" value="Metallo-depent_PP-like"/>
</dbReference>
<dbReference type="Gene3D" id="2.60.40.380">
    <property type="entry name" value="Purple acid phosphatase-like, N-terminal"/>
    <property type="match status" value="1"/>
</dbReference>
<dbReference type="EMBL" id="PTRA01000004">
    <property type="protein sequence ID" value="PQA55460.1"/>
    <property type="molecule type" value="Genomic_DNA"/>
</dbReference>